<organism evidence="4 5">
    <name type="scientific">Pseudoalteromonas ruthenica</name>
    <dbReference type="NCBI Taxonomy" id="151081"/>
    <lineage>
        <taxon>Bacteria</taxon>
        <taxon>Pseudomonadati</taxon>
        <taxon>Pseudomonadota</taxon>
        <taxon>Gammaproteobacteria</taxon>
        <taxon>Alteromonadales</taxon>
        <taxon>Pseudoalteromonadaceae</taxon>
        <taxon>Pseudoalteromonas</taxon>
    </lineage>
</organism>
<gene>
    <name evidence="4" type="ORF">CWC05_22045</name>
</gene>
<evidence type="ECO:0000256" key="1">
    <source>
        <dbReference type="ARBA" id="ARBA00004442"/>
    </source>
</evidence>
<reference evidence="4 5" key="1">
    <citation type="submission" date="2017-12" db="EMBL/GenBank/DDBJ databases">
        <authorList>
            <person name="Paulsen S."/>
            <person name="Gram L.K."/>
        </authorList>
    </citation>
    <scope>NUCLEOTIDE SEQUENCE [LARGE SCALE GENOMIC DNA]</scope>
    <source>
        <strain evidence="4 5">S2897</strain>
    </source>
</reference>
<evidence type="ECO:0000313" key="4">
    <source>
        <dbReference type="EMBL" id="TMP75043.1"/>
    </source>
</evidence>
<keyword evidence="2" id="KW-0472">Membrane</keyword>
<protein>
    <submittedName>
        <fullName evidence="4">TonB-dependent receptor</fullName>
    </submittedName>
</protein>
<comment type="subcellular location">
    <subcellularLocation>
        <location evidence="1">Cell outer membrane</location>
    </subcellularLocation>
</comment>
<dbReference type="AlphaFoldDB" id="A0A5S3YM89"/>
<sequence length="92" mass="10081">VNVVTDSGFDTNNLIVEQTSRGIEFESTYMVTDNFTVHSSLGYMDVDVEEQNGVKPVAPLTPELTAAISPSYAFELSNSALLTTRVDVSYRD</sequence>
<dbReference type="GO" id="GO:0009279">
    <property type="term" value="C:cell outer membrane"/>
    <property type="evidence" value="ECO:0007669"/>
    <property type="project" value="UniProtKB-SubCell"/>
</dbReference>
<comment type="caution">
    <text evidence="4">The sequence shown here is derived from an EMBL/GenBank/DDBJ whole genome shotgun (WGS) entry which is preliminary data.</text>
</comment>
<reference evidence="5" key="2">
    <citation type="submission" date="2019-06" db="EMBL/GenBank/DDBJ databases">
        <title>Co-occurence of chitin degradation, pigmentation and bioactivity in marine Pseudoalteromonas.</title>
        <authorList>
            <person name="Sonnenschein E.C."/>
            <person name="Bech P.K."/>
        </authorList>
    </citation>
    <scope>NUCLEOTIDE SEQUENCE [LARGE SCALE GENOMIC DNA]</scope>
    <source>
        <strain evidence="5">S2897</strain>
    </source>
</reference>
<evidence type="ECO:0000313" key="5">
    <source>
        <dbReference type="Proteomes" id="UP000305874"/>
    </source>
</evidence>
<dbReference type="InterPro" id="IPR036942">
    <property type="entry name" value="Beta-barrel_TonB_sf"/>
</dbReference>
<evidence type="ECO:0000256" key="2">
    <source>
        <dbReference type="ARBA" id="ARBA00023136"/>
    </source>
</evidence>
<feature type="non-terminal residue" evidence="4">
    <location>
        <position position="92"/>
    </location>
</feature>
<dbReference type="SUPFAM" id="SSF56935">
    <property type="entry name" value="Porins"/>
    <property type="match status" value="1"/>
</dbReference>
<keyword evidence="4" id="KW-0675">Receptor</keyword>
<dbReference type="Gene3D" id="2.40.170.20">
    <property type="entry name" value="TonB-dependent receptor, beta-barrel domain"/>
    <property type="match status" value="1"/>
</dbReference>
<name>A0A5S3YM89_9GAMM</name>
<feature type="non-terminal residue" evidence="4">
    <location>
        <position position="1"/>
    </location>
</feature>
<dbReference type="Proteomes" id="UP000305874">
    <property type="component" value="Unassembled WGS sequence"/>
</dbReference>
<evidence type="ECO:0000256" key="3">
    <source>
        <dbReference type="ARBA" id="ARBA00023237"/>
    </source>
</evidence>
<dbReference type="EMBL" id="PNCG01000680">
    <property type="protein sequence ID" value="TMP75043.1"/>
    <property type="molecule type" value="Genomic_DNA"/>
</dbReference>
<proteinExistence type="predicted"/>
<keyword evidence="3" id="KW-0998">Cell outer membrane</keyword>
<accession>A0A5S3YM89</accession>